<proteinExistence type="predicted"/>
<dbReference type="Gene3D" id="3.30.40.10">
    <property type="entry name" value="Zinc/RING finger domain, C3HC4 (zinc finger)"/>
    <property type="match status" value="1"/>
</dbReference>
<dbReference type="Pfam" id="PF13639">
    <property type="entry name" value="zf-RING_2"/>
    <property type="match status" value="1"/>
</dbReference>
<dbReference type="GO" id="GO:0008270">
    <property type="term" value="F:zinc ion binding"/>
    <property type="evidence" value="ECO:0007669"/>
    <property type="project" value="UniProtKB-KW"/>
</dbReference>
<feature type="compositionally biased region" description="Polar residues" evidence="5">
    <location>
        <begin position="163"/>
        <end position="173"/>
    </location>
</feature>
<keyword evidence="6" id="KW-0732">Signal</keyword>
<keyword evidence="1" id="KW-0479">Metal-binding</keyword>
<keyword evidence="3" id="KW-0862">Zinc</keyword>
<protein>
    <recommendedName>
        <fullName evidence="7">RING-type domain-containing protein</fullName>
    </recommendedName>
</protein>
<dbReference type="Proteomes" id="UP001620645">
    <property type="component" value="Unassembled WGS sequence"/>
</dbReference>
<dbReference type="PROSITE" id="PS50089">
    <property type="entry name" value="ZF_RING_2"/>
    <property type="match status" value="1"/>
</dbReference>
<accession>A0ABD2HZF2</accession>
<evidence type="ECO:0000313" key="8">
    <source>
        <dbReference type="EMBL" id="KAL3071968.1"/>
    </source>
</evidence>
<dbReference type="SMART" id="SM00184">
    <property type="entry name" value="RING"/>
    <property type="match status" value="1"/>
</dbReference>
<keyword evidence="9" id="KW-1185">Reference proteome</keyword>
<evidence type="ECO:0000256" key="4">
    <source>
        <dbReference type="PROSITE-ProRule" id="PRU00175"/>
    </source>
</evidence>
<gene>
    <name evidence="8" type="ORF">niasHS_016051</name>
</gene>
<dbReference type="AlphaFoldDB" id="A0ABD2HZF2"/>
<dbReference type="EMBL" id="JBICCN010000377">
    <property type="protein sequence ID" value="KAL3071968.1"/>
    <property type="molecule type" value="Genomic_DNA"/>
</dbReference>
<dbReference type="SUPFAM" id="SSF57850">
    <property type="entry name" value="RING/U-box"/>
    <property type="match status" value="1"/>
</dbReference>
<evidence type="ECO:0000313" key="9">
    <source>
        <dbReference type="Proteomes" id="UP001620645"/>
    </source>
</evidence>
<feature type="domain" description="RING-type" evidence="7">
    <location>
        <begin position="66"/>
        <end position="109"/>
    </location>
</feature>
<keyword evidence="2 4" id="KW-0863">Zinc-finger</keyword>
<evidence type="ECO:0000256" key="1">
    <source>
        <dbReference type="ARBA" id="ARBA00022723"/>
    </source>
</evidence>
<evidence type="ECO:0000259" key="7">
    <source>
        <dbReference type="PROSITE" id="PS50089"/>
    </source>
</evidence>
<sequence length="173" mass="19178">MALLTLMMFVVCLLLLCHSRNPQNINLATDAVIVQMPTMARIMPNDGTSNLFNQIPSITVDNELECAICLDQISAGTLAKRMPSCEHIYHENCIINWFRVGHNTCPICRQQILAETEAQNEHQMDGIASGAEMGNSSNDPSVIVQIDEEHQSETSDEDEADQNAENTQMANMV</sequence>
<dbReference type="InterPro" id="IPR001841">
    <property type="entry name" value="Znf_RING"/>
</dbReference>
<reference evidence="8 9" key="1">
    <citation type="submission" date="2024-10" db="EMBL/GenBank/DDBJ databases">
        <authorList>
            <person name="Kim D."/>
        </authorList>
    </citation>
    <scope>NUCLEOTIDE SEQUENCE [LARGE SCALE GENOMIC DNA]</scope>
    <source>
        <strain evidence="8">Taebaek</strain>
    </source>
</reference>
<evidence type="ECO:0000256" key="5">
    <source>
        <dbReference type="SAM" id="MobiDB-lite"/>
    </source>
</evidence>
<evidence type="ECO:0000256" key="3">
    <source>
        <dbReference type="ARBA" id="ARBA00022833"/>
    </source>
</evidence>
<feature type="signal peptide" evidence="6">
    <location>
        <begin position="1"/>
        <end position="19"/>
    </location>
</feature>
<comment type="caution">
    <text evidence="8">The sequence shown here is derived from an EMBL/GenBank/DDBJ whole genome shotgun (WGS) entry which is preliminary data.</text>
</comment>
<dbReference type="InterPro" id="IPR013083">
    <property type="entry name" value="Znf_RING/FYVE/PHD"/>
</dbReference>
<feature type="chain" id="PRO_5044761641" description="RING-type domain-containing protein" evidence="6">
    <location>
        <begin position="20"/>
        <end position="173"/>
    </location>
</feature>
<evidence type="ECO:0000256" key="6">
    <source>
        <dbReference type="SAM" id="SignalP"/>
    </source>
</evidence>
<evidence type="ECO:0000256" key="2">
    <source>
        <dbReference type="ARBA" id="ARBA00022771"/>
    </source>
</evidence>
<feature type="region of interest" description="Disordered" evidence="5">
    <location>
        <begin position="128"/>
        <end position="173"/>
    </location>
</feature>
<name>A0ABD2HZF2_HETSC</name>
<organism evidence="8 9">
    <name type="scientific">Heterodera schachtii</name>
    <name type="common">Sugarbeet cyst nematode worm</name>
    <name type="synonym">Tylenchus schachtii</name>
    <dbReference type="NCBI Taxonomy" id="97005"/>
    <lineage>
        <taxon>Eukaryota</taxon>
        <taxon>Metazoa</taxon>
        <taxon>Ecdysozoa</taxon>
        <taxon>Nematoda</taxon>
        <taxon>Chromadorea</taxon>
        <taxon>Rhabditida</taxon>
        <taxon>Tylenchina</taxon>
        <taxon>Tylenchomorpha</taxon>
        <taxon>Tylenchoidea</taxon>
        <taxon>Heteroderidae</taxon>
        <taxon>Heteroderinae</taxon>
        <taxon>Heterodera</taxon>
    </lineage>
</organism>
<dbReference type="PANTHER" id="PTHR45969">
    <property type="entry name" value="RING ZINC FINGER PROTEIN-RELATED"/>
    <property type="match status" value="1"/>
</dbReference>